<accession>A0A1C7WQB5</accession>
<feature type="domain" description="Exonuclease" evidence="4">
    <location>
        <begin position="3"/>
        <end position="178"/>
    </location>
</feature>
<evidence type="ECO:0000313" key="6">
    <source>
        <dbReference type="Proteomes" id="UP000092987"/>
    </source>
</evidence>
<dbReference type="RefSeq" id="WP_066390426.1">
    <property type="nucleotide sequence ID" value="NZ_CP035926.1"/>
</dbReference>
<comment type="caution">
    <text evidence="5">The sequence shown here is derived from an EMBL/GenBank/DDBJ whole genome shotgun (WGS) entry which is preliminary data.</text>
</comment>
<dbReference type="InterPro" id="IPR036397">
    <property type="entry name" value="RNaseH_sf"/>
</dbReference>
<dbReference type="Pfam" id="PF00929">
    <property type="entry name" value="RNase_T"/>
    <property type="match status" value="1"/>
</dbReference>
<evidence type="ECO:0000256" key="2">
    <source>
        <dbReference type="ARBA" id="ARBA00022801"/>
    </source>
</evidence>
<protein>
    <submittedName>
        <fullName evidence="5">Exodeoxyribonuclease 10</fullName>
        <ecNumber evidence="5">3.1.11.-</ecNumber>
    </submittedName>
</protein>
<reference evidence="5 6" key="1">
    <citation type="submission" date="2015-10" db="EMBL/GenBank/DDBJ databases">
        <authorList>
            <person name="Rovetto F.F."/>
            <person name="Cocolin L.L."/>
            <person name="Illeghems K.K."/>
            <person name="Van Nieuwerbuegh F.F."/>
            <person name="Houf K.K."/>
        </authorList>
    </citation>
    <scope>NUCLEOTIDE SEQUENCE [LARGE SCALE GENOMIC DNA]</scope>
    <source>
        <strain evidence="5 6">LMG 24486</strain>
    </source>
</reference>
<evidence type="ECO:0000256" key="3">
    <source>
        <dbReference type="ARBA" id="ARBA00022839"/>
    </source>
</evidence>
<proteinExistence type="predicted"/>
<dbReference type="Proteomes" id="UP000092987">
    <property type="component" value="Unassembled WGS sequence"/>
</dbReference>
<dbReference type="InterPro" id="IPR012337">
    <property type="entry name" value="RNaseH-like_sf"/>
</dbReference>
<name>A0A1C7WQB5_9BACT</name>
<dbReference type="Gene3D" id="3.30.420.10">
    <property type="entry name" value="Ribonuclease H-like superfamily/Ribonuclease H"/>
    <property type="match status" value="1"/>
</dbReference>
<dbReference type="InterPro" id="IPR013520">
    <property type="entry name" value="Ribonucl_H"/>
</dbReference>
<sequence length="246" mass="28842">MVYYILFDTETTGALEEDRVIQFGGMILDQKGKMEVYDELCKSEVPIKIEAMEVHNITPMMLENKPSAKETNFYRRLEELNNSSNFLIAHNINFDLEMIKKDGFVNNLQLIDTLRCARHLFPELAFHRLQYLRYALNLYKNEQEEAQKLNITIKAHDAIGDVLVMKLFLRELVAKTREVYPNYNPMKKLVELSSTPVFVQTFKFGKYKGEKIVDVAQKDANYLNWMLNNMEDMDEDLKYTLTKVLS</sequence>
<keyword evidence="6" id="KW-1185">Reference proteome</keyword>
<dbReference type="GO" id="GO:0016787">
    <property type="term" value="F:hydrolase activity"/>
    <property type="evidence" value="ECO:0007669"/>
    <property type="project" value="UniProtKB-KW"/>
</dbReference>
<dbReference type="CDD" id="cd06127">
    <property type="entry name" value="DEDDh"/>
    <property type="match status" value="1"/>
</dbReference>
<dbReference type="SMART" id="SM00479">
    <property type="entry name" value="EXOIII"/>
    <property type="match status" value="1"/>
</dbReference>
<dbReference type="PANTHER" id="PTHR30231:SF4">
    <property type="entry name" value="PROTEIN NEN2"/>
    <property type="match status" value="1"/>
</dbReference>
<evidence type="ECO:0000259" key="4">
    <source>
        <dbReference type="SMART" id="SM00479"/>
    </source>
</evidence>
<keyword evidence="3" id="KW-0269">Exonuclease</keyword>
<evidence type="ECO:0000313" key="5">
    <source>
        <dbReference type="EMBL" id="OCL95966.1"/>
    </source>
</evidence>
<gene>
    <name evidence="5" type="primary">exoX</name>
    <name evidence="5" type="ORF">AA347_01455</name>
</gene>
<keyword evidence="2 5" id="KW-0378">Hydrolase</keyword>
<dbReference type="EC" id="3.1.11.-" evidence="5"/>
<dbReference type="SUPFAM" id="SSF53098">
    <property type="entry name" value="Ribonuclease H-like"/>
    <property type="match status" value="1"/>
</dbReference>
<keyword evidence="1" id="KW-0540">Nuclease</keyword>
<dbReference type="PANTHER" id="PTHR30231">
    <property type="entry name" value="DNA POLYMERASE III SUBUNIT EPSILON"/>
    <property type="match status" value="1"/>
</dbReference>
<dbReference type="Pfam" id="PF20600">
    <property type="entry name" value="ExoX-like_C"/>
    <property type="match status" value="1"/>
</dbReference>
<organism evidence="5 6">
    <name type="scientific">Aliarcobacter thereius LMG 24486</name>
    <dbReference type="NCBI Taxonomy" id="1032240"/>
    <lineage>
        <taxon>Bacteria</taxon>
        <taxon>Pseudomonadati</taxon>
        <taxon>Campylobacterota</taxon>
        <taxon>Epsilonproteobacteria</taxon>
        <taxon>Campylobacterales</taxon>
        <taxon>Arcobacteraceae</taxon>
        <taxon>Aliarcobacter</taxon>
    </lineage>
</organism>
<evidence type="ECO:0000256" key="1">
    <source>
        <dbReference type="ARBA" id="ARBA00022722"/>
    </source>
</evidence>
<dbReference type="EMBL" id="LLKQ01000001">
    <property type="protein sequence ID" value="OCL95966.1"/>
    <property type="molecule type" value="Genomic_DNA"/>
</dbReference>
<dbReference type="InterPro" id="IPR046768">
    <property type="entry name" value="ExoX-like_C"/>
</dbReference>